<dbReference type="InterPro" id="IPR004839">
    <property type="entry name" value="Aminotransferase_I/II_large"/>
</dbReference>
<evidence type="ECO:0000256" key="4">
    <source>
        <dbReference type="ARBA" id="ARBA00022679"/>
    </source>
</evidence>
<accession>A0A9D1I2C7</accession>
<evidence type="ECO:0000256" key="3">
    <source>
        <dbReference type="ARBA" id="ARBA00022576"/>
    </source>
</evidence>
<comment type="cofactor">
    <cofactor evidence="1 6">
        <name>pyridoxal 5'-phosphate</name>
        <dbReference type="ChEBI" id="CHEBI:597326"/>
    </cofactor>
</comment>
<dbReference type="EC" id="2.6.1.-" evidence="6"/>
<dbReference type="PANTHER" id="PTHR46383">
    <property type="entry name" value="ASPARTATE AMINOTRANSFERASE"/>
    <property type="match status" value="1"/>
</dbReference>
<dbReference type="GO" id="GO:0030170">
    <property type="term" value="F:pyridoxal phosphate binding"/>
    <property type="evidence" value="ECO:0007669"/>
    <property type="project" value="InterPro"/>
</dbReference>
<comment type="similarity">
    <text evidence="2 6">Belongs to the class-I pyridoxal-phosphate-dependent aminotransferase family.</text>
</comment>
<reference evidence="8" key="1">
    <citation type="submission" date="2020-10" db="EMBL/GenBank/DDBJ databases">
        <authorList>
            <person name="Gilroy R."/>
        </authorList>
    </citation>
    <scope>NUCLEOTIDE SEQUENCE</scope>
    <source>
        <strain evidence="8">ChiHcec3-6078</strain>
    </source>
</reference>
<dbReference type="EMBL" id="DVMP01000154">
    <property type="protein sequence ID" value="HIU26502.1"/>
    <property type="molecule type" value="Genomic_DNA"/>
</dbReference>
<sequence length="396" mass="44520">MKLSQKVAVMQHSPIRKFNRYAREAEEKGIKVYRLNIGQPDVKTPECFMEAVKSFDEKIVAYAESEGTESLQRAISEYFKRYGIDFKKEEIMVTDGGSEALSMIFHSILDEGDEVLIAEPFYTNYHNFVTAAGGKIVPLTAKAEDGYDYAKKELIEGAITEKTRAICCTSPGNPTGRVLSEEDMRLIGELAQKHDLWIISDEVYREFVYDGKRITSFGAMKEFSDRVIIADSISKRFSACGARIGCIASKNPDITDAIMKLAQGRLSSPTLEQVGAAALYGLGNDYYNEVVEEYRGRRDAAYEELMKIPGAFCLKPAGAFYMMARLPVADVEDFLMFLLTQFEDRGETVMFAPAEGFYATPGLGKDEMRIAYVLNRDDMRRGVELIRLGIEKYNGR</sequence>
<dbReference type="InterPro" id="IPR015424">
    <property type="entry name" value="PyrdxlP-dep_Trfase"/>
</dbReference>
<dbReference type="Proteomes" id="UP000824090">
    <property type="component" value="Unassembled WGS sequence"/>
</dbReference>
<dbReference type="AlphaFoldDB" id="A0A9D1I2C7"/>
<gene>
    <name evidence="8" type="ORF">IAC50_08430</name>
</gene>
<dbReference type="Pfam" id="PF00155">
    <property type="entry name" value="Aminotran_1_2"/>
    <property type="match status" value="1"/>
</dbReference>
<dbReference type="Gene3D" id="3.40.640.10">
    <property type="entry name" value="Type I PLP-dependent aspartate aminotransferase-like (Major domain)"/>
    <property type="match status" value="1"/>
</dbReference>
<reference evidence="8" key="2">
    <citation type="journal article" date="2021" name="PeerJ">
        <title>Extensive microbial diversity within the chicken gut microbiome revealed by metagenomics and culture.</title>
        <authorList>
            <person name="Gilroy R."/>
            <person name="Ravi A."/>
            <person name="Getino M."/>
            <person name="Pursley I."/>
            <person name="Horton D.L."/>
            <person name="Alikhan N.F."/>
            <person name="Baker D."/>
            <person name="Gharbi K."/>
            <person name="Hall N."/>
            <person name="Watson M."/>
            <person name="Adriaenssens E.M."/>
            <person name="Foster-Nyarko E."/>
            <person name="Jarju S."/>
            <person name="Secka A."/>
            <person name="Antonio M."/>
            <person name="Oren A."/>
            <person name="Chaudhuri R.R."/>
            <person name="La Ragione R."/>
            <person name="Hildebrand F."/>
            <person name="Pallen M.J."/>
        </authorList>
    </citation>
    <scope>NUCLEOTIDE SEQUENCE</scope>
    <source>
        <strain evidence="8">ChiHcec3-6078</strain>
    </source>
</reference>
<evidence type="ECO:0000259" key="7">
    <source>
        <dbReference type="Pfam" id="PF00155"/>
    </source>
</evidence>
<proteinExistence type="inferred from homology"/>
<dbReference type="InterPro" id="IPR015421">
    <property type="entry name" value="PyrdxlP-dep_Trfase_major"/>
</dbReference>
<evidence type="ECO:0000256" key="6">
    <source>
        <dbReference type="RuleBase" id="RU000481"/>
    </source>
</evidence>
<keyword evidence="5" id="KW-0663">Pyridoxal phosphate</keyword>
<dbReference type="InterPro" id="IPR050596">
    <property type="entry name" value="AspAT/PAT-like"/>
</dbReference>
<dbReference type="PANTHER" id="PTHR46383:SF1">
    <property type="entry name" value="ASPARTATE AMINOTRANSFERASE"/>
    <property type="match status" value="1"/>
</dbReference>
<dbReference type="InterPro" id="IPR004838">
    <property type="entry name" value="NHTrfase_class1_PyrdxlP-BS"/>
</dbReference>
<dbReference type="GO" id="GO:0008483">
    <property type="term" value="F:transaminase activity"/>
    <property type="evidence" value="ECO:0007669"/>
    <property type="project" value="UniProtKB-KW"/>
</dbReference>
<evidence type="ECO:0000256" key="1">
    <source>
        <dbReference type="ARBA" id="ARBA00001933"/>
    </source>
</evidence>
<dbReference type="SUPFAM" id="SSF53383">
    <property type="entry name" value="PLP-dependent transferases"/>
    <property type="match status" value="1"/>
</dbReference>
<dbReference type="CDD" id="cd00609">
    <property type="entry name" value="AAT_like"/>
    <property type="match status" value="1"/>
</dbReference>
<protein>
    <recommendedName>
        <fullName evidence="6">Aminotransferase</fullName>
        <ecNumber evidence="6">2.6.1.-</ecNumber>
    </recommendedName>
</protein>
<feature type="domain" description="Aminotransferase class I/classII large" evidence="7">
    <location>
        <begin position="31"/>
        <end position="381"/>
    </location>
</feature>
<evidence type="ECO:0000313" key="8">
    <source>
        <dbReference type="EMBL" id="HIU26502.1"/>
    </source>
</evidence>
<keyword evidence="3 6" id="KW-0032">Aminotransferase</keyword>
<keyword evidence="4 6" id="KW-0808">Transferase</keyword>
<dbReference type="PROSITE" id="PS00105">
    <property type="entry name" value="AA_TRANSFER_CLASS_1"/>
    <property type="match status" value="1"/>
</dbReference>
<comment type="caution">
    <text evidence="8">The sequence shown here is derived from an EMBL/GenBank/DDBJ whole genome shotgun (WGS) entry which is preliminary data.</text>
</comment>
<dbReference type="InterPro" id="IPR015422">
    <property type="entry name" value="PyrdxlP-dep_Trfase_small"/>
</dbReference>
<evidence type="ECO:0000256" key="2">
    <source>
        <dbReference type="ARBA" id="ARBA00007441"/>
    </source>
</evidence>
<evidence type="ECO:0000313" key="9">
    <source>
        <dbReference type="Proteomes" id="UP000824090"/>
    </source>
</evidence>
<dbReference type="GO" id="GO:0006520">
    <property type="term" value="P:amino acid metabolic process"/>
    <property type="evidence" value="ECO:0007669"/>
    <property type="project" value="InterPro"/>
</dbReference>
<evidence type="ECO:0000256" key="5">
    <source>
        <dbReference type="ARBA" id="ARBA00022898"/>
    </source>
</evidence>
<organism evidence="8 9">
    <name type="scientific">Candidatus Allocopromorpha excrementigallinarum</name>
    <dbReference type="NCBI Taxonomy" id="2840742"/>
    <lineage>
        <taxon>Bacteria</taxon>
        <taxon>Bacillati</taxon>
        <taxon>Bacillota</taxon>
        <taxon>Clostridia</taxon>
        <taxon>Eubacteriales</taxon>
        <taxon>Eubacteriaceae</taxon>
        <taxon>Eubacteriaceae incertae sedis</taxon>
        <taxon>Candidatus Allocopromorpha</taxon>
    </lineage>
</organism>
<name>A0A9D1I2C7_9FIRM</name>
<dbReference type="NCBIfam" id="NF005744">
    <property type="entry name" value="PRK07568.1"/>
    <property type="match status" value="1"/>
</dbReference>
<dbReference type="Gene3D" id="3.90.1150.10">
    <property type="entry name" value="Aspartate Aminotransferase, domain 1"/>
    <property type="match status" value="1"/>
</dbReference>